<comment type="similarity">
    <text evidence="1">Belongs to the LytR/CpsA/Psr (LCP) family.</text>
</comment>
<dbReference type="Gene3D" id="3.40.630.190">
    <property type="entry name" value="LCP protein"/>
    <property type="match status" value="1"/>
</dbReference>
<keyword evidence="3" id="KW-0472">Membrane</keyword>
<keyword evidence="3" id="KW-0812">Transmembrane</keyword>
<name>A0A5N6APD1_9ACTN</name>
<dbReference type="EMBL" id="VDLY02000002">
    <property type="protein sequence ID" value="KAB8169760.1"/>
    <property type="molecule type" value="Genomic_DNA"/>
</dbReference>
<proteinExistence type="inferred from homology"/>
<dbReference type="Proteomes" id="UP000314251">
    <property type="component" value="Unassembled WGS sequence"/>
</dbReference>
<keyword evidence="3" id="KW-1133">Transmembrane helix</keyword>
<feature type="domain" description="LytR/CpsA/Psr regulator C-terminal" evidence="5">
    <location>
        <begin position="560"/>
        <end position="646"/>
    </location>
</feature>
<feature type="compositionally biased region" description="Pro residues" evidence="2">
    <location>
        <begin position="151"/>
        <end position="160"/>
    </location>
</feature>
<accession>A0A5N6APD1</accession>
<feature type="compositionally biased region" description="Polar residues" evidence="2">
    <location>
        <begin position="168"/>
        <end position="184"/>
    </location>
</feature>
<evidence type="ECO:0000313" key="7">
    <source>
        <dbReference type="Proteomes" id="UP000314251"/>
    </source>
</evidence>
<dbReference type="Pfam" id="PF13399">
    <property type="entry name" value="LytR_C"/>
    <property type="match status" value="1"/>
</dbReference>
<dbReference type="OrthoDB" id="4349935at2"/>
<feature type="compositionally biased region" description="Low complexity" evidence="2">
    <location>
        <begin position="100"/>
        <end position="116"/>
    </location>
</feature>
<gene>
    <name evidence="6" type="ORF">FH607_003255</name>
</gene>
<dbReference type="InterPro" id="IPR027381">
    <property type="entry name" value="LytR/CpsA/Psr_C"/>
</dbReference>
<dbReference type="Pfam" id="PF03816">
    <property type="entry name" value="LytR_cpsA_psr"/>
    <property type="match status" value="1"/>
</dbReference>
<feature type="compositionally biased region" description="Low complexity" evidence="2">
    <location>
        <begin position="76"/>
        <end position="90"/>
    </location>
</feature>
<dbReference type="AlphaFoldDB" id="A0A5N6APD1"/>
<evidence type="ECO:0000256" key="2">
    <source>
        <dbReference type="SAM" id="MobiDB-lite"/>
    </source>
</evidence>
<keyword evidence="7" id="KW-1185">Reference proteome</keyword>
<dbReference type="InterPro" id="IPR004474">
    <property type="entry name" value="LytR_CpsA_psr"/>
</dbReference>
<evidence type="ECO:0000259" key="5">
    <source>
        <dbReference type="Pfam" id="PF13399"/>
    </source>
</evidence>
<feature type="compositionally biased region" description="Pro residues" evidence="2">
    <location>
        <begin position="36"/>
        <end position="47"/>
    </location>
</feature>
<evidence type="ECO:0000256" key="3">
    <source>
        <dbReference type="SAM" id="Phobius"/>
    </source>
</evidence>
<feature type="compositionally biased region" description="Low complexity" evidence="2">
    <location>
        <begin position="202"/>
        <end position="224"/>
    </location>
</feature>
<sequence length="648" mass="67786">MVNDRQQPYGQIYGYDAYGRPLYQPPQDPNGAPADPVAPPAPPAPPAPEHRDGYGGYGYPAEGYGNENAGGGYGNVGYQDQNQGQGYQGQPSYPDQGFPQQGYQDQGYAGADYRGQGYPGQGYPGPETYGGQQPAGYQGWDPYGTDTGGQPPVPPTPGPAGRPVHPDPSSQGYGYPQDTSQDTGPQPPVVEDAAGWDTGQQAPVAGAPSAPPAAAEPRTPTVPAQRRPSPDEGYQTEQFSFVEEQDEESEDVIDWLKFSESRTERREEAKRRGRNRRRLLVVTLVLALLGGVGFLWSTDRLPFLPGGEDDAAAEAGAEARDVIVVHLWPVESEETTTALLVANESAGTGTTLLLPNELSVTPDGGTTTLGQAVADESAGSVREALGALLGAEIKGTWRLNTPSLANLVDLVSGITVTTDVEVPGEGEDEGPLVELGENVPLNGQAAVAYATHRADDEPQAAQLARFGQVMEAVLDRLPATESTAVTAMENLRQIHDPSLSEQELGASLATLAGYAQSDEYTTTPLPVEEDGTISDETADGLVDEVLGGSVSNASPGGAVRFGIRDATGTEGLGEAARITLVNGGMTVIDNRVVAEPAAESSVLYSVPDHRETALDAARTLGLPEEAVTEGDGPGTADVTIVLGQDYGP</sequence>
<comment type="caution">
    <text evidence="6">The sequence shown here is derived from an EMBL/GenBank/DDBJ whole genome shotgun (WGS) entry which is preliminary data.</text>
</comment>
<protein>
    <submittedName>
        <fullName evidence="6">LytR family transcriptional regulator</fullName>
    </submittedName>
</protein>
<reference evidence="6" key="1">
    <citation type="submission" date="2019-10" db="EMBL/GenBank/DDBJ databases">
        <title>Nonomuraea sp. nov., isolated from Phyllanthus amarus.</title>
        <authorList>
            <person name="Klykleung N."/>
            <person name="Tanasupawat S."/>
        </authorList>
    </citation>
    <scope>NUCLEOTIDE SEQUENCE [LARGE SCALE GENOMIC DNA]</scope>
    <source>
        <strain evidence="6">3MP-10</strain>
    </source>
</reference>
<dbReference type="PANTHER" id="PTHR33392">
    <property type="entry name" value="POLYISOPRENYL-TEICHOIC ACID--PEPTIDOGLYCAN TEICHOIC ACID TRANSFERASE TAGU"/>
    <property type="match status" value="1"/>
</dbReference>
<feature type="transmembrane region" description="Helical" evidence="3">
    <location>
        <begin position="279"/>
        <end position="296"/>
    </location>
</feature>
<feature type="domain" description="Cell envelope-related transcriptional attenuator" evidence="4">
    <location>
        <begin position="366"/>
        <end position="476"/>
    </location>
</feature>
<feature type="compositionally biased region" description="Low complexity" evidence="2">
    <location>
        <begin position="124"/>
        <end position="134"/>
    </location>
</feature>
<dbReference type="PANTHER" id="PTHR33392:SF6">
    <property type="entry name" value="POLYISOPRENYL-TEICHOIC ACID--PEPTIDOGLYCAN TEICHOIC ACID TRANSFERASE TAGU"/>
    <property type="match status" value="1"/>
</dbReference>
<dbReference type="InterPro" id="IPR050922">
    <property type="entry name" value="LytR/CpsA/Psr_CW_biosynth"/>
</dbReference>
<evidence type="ECO:0000313" key="6">
    <source>
        <dbReference type="EMBL" id="KAB8169760.1"/>
    </source>
</evidence>
<organism evidence="6 7">
    <name type="scientific">Streptomyces mimosae</name>
    <dbReference type="NCBI Taxonomy" id="2586635"/>
    <lineage>
        <taxon>Bacteria</taxon>
        <taxon>Bacillati</taxon>
        <taxon>Actinomycetota</taxon>
        <taxon>Actinomycetes</taxon>
        <taxon>Kitasatosporales</taxon>
        <taxon>Streptomycetaceae</taxon>
        <taxon>Streptomyces</taxon>
    </lineage>
</organism>
<evidence type="ECO:0000259" key="4">
    <source>
        <dbReference type="Pfam" id="PF03816"/>
    </source>
</evidence>
<feature type="region of interest" description="Disordered" evidence="2">
    <location>
        <begin position="1"/>
        <end position="235"/>
    </location>
</feature>
<evidence type="ECO:0000256" key="1">
    <source>
        <dbReference type="ARBA" id="ARBA00006068"/>
    </source>
</evidence>